<reference evidence="2" key="2">
    <citation type="submission" date="2020-09" db="EMBL/GenBank/DDBJ databases">
        <authorList>
            <person name="Sun Q."/>
            <person name="Ohkuma M."/>
        </authorList>
    </citation>
    <scope>NUCLEOTIDE SEQUENCE</scope>
    <source>
        <strain evidence="2">JCM 17251</strain>
    </source>
</reference>
<dbReference type="Gene3D" id="3.10.570.10">
    <property type="entry name" value="sex pheromone staph- cam373 precursor domain"/>
    <property type="match status" value="1"/>
</dbReference>
<dbReference type="RefSeq" id="WP_188859044.1">
    <property type="nucleotide sequence ID" value="NZ_BMOS01000034.1"/>
</dbReference>
<organism evidence="2 3">
    <name type="scientific">Oceanobacillus indicireducens</name>
    <dbReference type="NCBI Taxonomy" id="1004261"/>
    <lineage>
        <taxon>Bacteria</taxon>
        <taxon>Bacillati</taxon>
        <taxon>Bacillota</taxon>
        <taxon>Bacilli</taxon>
        <taxon>Bacillales</taxon>
        <taxon>Bacillaceae</taxon>
        <taxon>Oceanobacillus</taxon>
    </lineage>
</organism>
<evidence type="ECO:0008006" key="4">
    <source>
        <dbReference type="Google" id="ProtNLM"/>
    </source>
</evidence>
<dbReference type="AlphaFoldDB" id="A0A917Y3L9"/>
<dbReference type="Proteomes" id="UP000624041">
    <property type="component" value="Unassembled WGS sequence"/>
</dbReference>
<feature type="signal peptide" evidence="1">
    <location>
        <begin position="1"/>
        <end position="19"/>
    </location>
</feature>
<name>A0A917Y3L9_9BACI</name>
<dbReference type="Pfam" id="PF07537">
    <property type="entry name" value="CamS"/>
    <property type="match status" value="1"/>
</dbReference>
<evidence type="ECO:0000256" key="1">
    <source>
        <dbReference type="SAM" id="SignalP"/>
    </source>
</evidence>
<gene>
    <name evidence="2" type="ORF">GCM10007971_33400</name>
</gene>
<dbReference type="PROSITE" id="PS51257">
    <property type="entry name" value="PROKAR_LIPOPROTEIN"/>
    <property type="match status" value="1"/>
</dbReference>
<dbReference type="InterPro" id="IPR011426">
    <property type="entry name" value="CamS"/>
</dbReference>
<feature type="chain" id="PRO_5039284620" description="CamS family sex pheromone protein" evidence="1">
    <location>
        <begin position="20"/>
        <end position="376"/>
    </location>
</feature>
<reference evidence="2" key="1">
    <citation type="journal article" date="2014" name="Int. J. Syst. Evol. Microbiol.">
        <title>Complete genome sequence of Corynebacterium casei LMG S-19264T (=DSM 44701T), isolated from a smear-ripened cheese.</title>
        <authorList>
            <consortium name="US DOE Joint Genome Institute (JGI-PGF)"/>
            <person name="Walter F."/>
            <person name="Albersmeier A."/>
            <person name="Kalinowski J."/>
            <person name="Ruckert C."/>
        </authorList>
    </citation>
    <scope>NUCLEOTIDE SEQUENCE</scope>
    <source>
        <strain evidence="2">JCM 17251</strain>
    </source>
</reference>
<keyword evidence="3" id="KW-1185">Reference proteome</keyword>
<dbReference type="PIRSF" id="PIRSF012509">
    <property type="entry name" value="CamS"/>
    <property type="match status" value="1"/>
</dbReference>
<dbReference type="EMBL" id="BMOS01000034">
    <property type="protein sequence ID" value="GGN64995.1"/>
    <property type="molecule type" value="Genomic_DNA"/>
</dbReference>
<sequence>MKKLTVLLLCALLVLTSCAPSLDSDDEVLQNEEDTEVETSIVPSSHLGEKAYRMILPYRTSEARGIIGNQVANRVDIDEMEEGLRRHSVDYFDPEDYYFQEGRYLDEETVINWIDELNPERPDDLQDWDKEANENNPRIFSHILEQNYLLQQENDEENAVQVAGISIGIALKSVYRYQLEQGGDYFYYDISMNEMLAKGYEVAESVVERLRESEDVPDVPILIALYREEAQNSPVPGNYVTKTLVPSGEKKIGNWEDIDEEYVLFPSNEARDKYLTDYENFNNFGNKIADFFPNYVGAIGSGFYVDGELQQLTIEVPIEFYGKAEVIGFTQYAYDQVQKIFPNYYDLEVNVTSSNNVESLIYRNAKEEQPTIHIYH</sequence>
<dbReference type="CDD" id="cd13441">
    <property type="entry name" value="CamS_repeat_1"/>
    <property type="match status" value="1"/>
</dbReference>
<keyword evidence="1" id="KW-0732">Signal</keyword>
<proteinExistence type="predicted"/>
<accession>A0A917Y3L9</accession>
<evidence type="ECO:0000313" key="3">
    <source>
        <dbReference type="Proteomes" id="UP000624041"/>
    </source>
</evidence>
<dbReference type="CDD" id="cd13440">
    <property type="entry name" value="CamS_repeat_2"/>
    <property type="match status" value="1"/>
</dbReference>
<comment type="caution">
    <text evidence="2">The sequence shown here is derived from an EMBL/GenBank/DDBJ whole genome shotgun (WGS) entry which is preliminary data.</text>
</comment>
<protein>
    <recommendedName>
        <fullName evidence="4">CamS family sex pheromone protein</fullName>
    </recommendedName>
</protein>
<evidence type="ECO:0000313" key="2">
    <source>
        <dbReference type="EMBL" id="GGN64995.1"/>
    </source>
</evidence>